<name>A0A9Q3D638_9BASI</name>
<proteinExistence type="predicted"/>
<dbReference type="InterPro" id="IPR013103">
    <property type="entry name" value="RVT_2"/>
</dbReference>
<dbReference type="Pfam" id="PF07727">
    <property type="entry name" value="RVT_2"/>
    <property type="match status" value="1"/>
</dbReference>
<reference evidence="3" key="1">
    <citation type="submission" date="2021-03" db="EMBL/GenBank/DDBJ databases">
        <title>Draft genome sequence of rust myrtle Austropuccinia psidii MF-1, a brazilian biotype.</title>
        <authorList>
            <person name="Quecine M.C."/>
            <person name="Pachon D.M.R."/>
            <person name="Bonatelli M.L."/>
            <person name="Correr F.H."/>
            <person name="Franceschini L.M."/>
            <person name="Leite T.F."/>
            <person name="Margarido G.R.A."/>
            <person name="Almeida C.A."/>
            <person name="Ferrarezi J.A."/>
            <person name="Labate C.A."/>
        </authorList>
    </citation>
    <scope>NUCLEOTIDE SEQUENCE</scope>
    <source>
        <strain evidence="3">MF-1</strain>
    </source>
</reference>
<evidence type="ECO:0000259" key="2">
    <source>
        <dbReference type="Pfam" id="PF07727"/>
    </source>
</evidence>
<feature type="domain" description="Reverse transcriptase Ty1/copia-type" evidence="2">
    <location>
        <begin position="45"/>
        <end position="267"/>
    </location>
</feature>
<dbReference type="SUPFAM" id="SSF56672">
    <property type="entry name" value="DNA/RNA polymerases"/>
    <property type="match status" value="1"/>
</dbReference>
<feature type="compositionally biased region" description="Basic and acidic residues" evidence="1">
    <location>
        <begin position="10"/>
        <end position="20"/>
    </location>
</feature>
<dbReference type="AlphaFoldDB" id="A0A9Q3D638"/>
<evidence type="ECO:0000313" key="4">
    <source>
        <dbReference type="Proteomes" id="UP000765509"/>
    </source>
</evidence>
<evidence type="ECO:0000313" key="3">
    <source>
        <dbReference type="EMBL" id="MBW0496485.1"/>
    </source>
</evidence>
<gene>
    <name evidence="3" type="ORF">O181_036200</name>
</gene>
<dbReference type="InterPro" id="IPR043502">
    <property type="entry name" value="DNA/RNA_pol_sf"/>
</dbReference>
<comment type="caution">
    <text evidence="3">The sequence shown here is derived from an EMBL/GenBank/DDBJ whole genome shotgun (WGS) entry which is preliminary data.</text>
</comment>
<dbReference type="OrthoDB" id="8048545at2759"/>
<keyword evidence="4" id="KW-1185">Reference proteome</keyword>
<organism evidence="3 4">
    <name type="scientific">Austropuccinia psidii MF-1</name>
    <dbReference type="NCBI Taxonomy" id="1389203"/>
    <lineage>
        <taxon>Eukaryota</taxon>
        <taxon>Fungi</taxon>
        <taxon>Dikarya</taxon>
        <taxon>Basidiomycota</taxon>
        <taxon>Pucciniomycotina</taxon>
        <taxon>Pucciniomycetes</taxon>
        <taxon>Pucciniales</taxon>
        <taxon>Sphaerophragmiaceae</taxon>
        <taxon>Austropuccinia</taxon>
    </lineage>
</organism>
<evidence type="ECO:0000256" key="1">
    <source>
        <dbReference type="SAM" id="MobiDB-lite"/>
    </source>
</evidence>
<sequence length="272" mass="30954">MVDEIQPIKPDPDDSSRMVDESLASSESGVSDDADLRPATTLRIKVWDVVDLLPDYKLVGITWVFRTKHNHLNEIIEYKACLCAQGFTQTPGLDYGKTYAPTGRMNSLRNLIAFEVSRGLLFHQVYVKSAFLNAPLTETVYLSIPQGLNLDQCKSCLCLNKAIYGLKKAPLTWYDRLKTWVVKVGFTPCLLDPCIFLRKNPVQLWLYIHVDDIAIFGLEVKYFKEEISKELEIKDIGTADLMLGVKISHSDKFIFLDQQHFTKALLELYGIE</sequence>
<dbReference type="Proteomes" id="UP000765509">
    <property type="component" value="Unassembled WGS sequence"/>
</dbReference>
<accession>A0A9Q3D638</accession>
<dbReference type="EMBL" id="AVOT02013645">
    <property type="protein sequence ID" value="MBW0496485.1"/>
    <property type="molecule type" value="Genomic_DNA"/>
</dbReference>
<feature type="region of interest" description="Disordered" evidence="1">
    <location>
        <begin position="1"/>
        <end position="34"/>
    </location>
</feature>
<protein>
    <recommendedName>
        <fullName evidence="2">Reverse transcriptase Ty1/copia-type domain-containing protein</fullName>
    </recommendedName>
</protein>